<keyword evidence="6 8" id="KW-1133">Transmembrane helix</keyword>
<keyword evidence="4" id="KW-1003">Cell membrane</keyword>
<keyword evidence="3" id="KW-0813">Transport</keyword>
<dbReference type="AlphaFoldDB" id="M0EIS8"/>
<dbReference type="STRING" id="1227466.C464_09899"/>
<dbReference type="PATRIC" id="fig|1227466.3.peg.1985"/>
<feature type="transmembrane region" description="Helical" evidence="8">
    <location>
        <begin position="165"/>
        <end position="183"/>
    </location>
</feature>
<dbReference type="Gene3D" id="1.20.1530.20">
    <property type="match status" value="1"/>
</dbReference>
<dbReference type="Proteomes" id="UP000011509">
    <property type="component" value="Unassembled WGS sequence"/>
</dbReference>
<comment type="caution">
    <text evidence="9">The sequence shown here is derived from an EMBL/GenBank/DDBJ whole genome shotgun (WGS) entry which is preliminary data.</text>
</comment>
<dbReference type="Pfam" id="PF01758">
    <property type="entry name" value="SBF"/>
    <property type="match status" value="1"/>
</dbReference>
<reference evidence="9 10" key="1">
    <citation type="journal article" date="2014" name="PLoS Genet.">
        <title>Phylogenetically driven sequencing of extremely halophilic archaea reveals strategies for static and dynamic osmo-response.</title>
        <authorList>
            <person name="Becker E.A."/>
            <person name="Seitzer P.M."/>
            <person name="Tritt A."/>
            <person name="Larsen D."/>
            <person name="Krusor M."/>
            <person name="Yao A.I."/>
            <person name="Wu D."/>
            <person name="Madern D."/>
            <person name="Eisen J.A."/>
            <person name="Darling A.E."/>
            <person name="Facciotti M.T."/>
        </authorList>
    </citation>
    <scope>NUCLEOTIDE SEQUENCE [LARGE SCALE GENOMIC DNA]</scope>
    <source>
        <strain evidence="9 10">DSM 10284</strain>
    </source>
</reference>
<dbReference type="InterPro" id="IPR038770">
    <property type="entry name" value="Na+/solute_symporter_sf"/>
</dbReference>
<dbReference type="GO" id="GO:0005886">
    <property type="term" value="C:plasma membrane"/>
    <property type="evidence" value="ECO:0007669"/>
    <property type="project" value="UniProtKB-SubCell"/>
</dbReference>
<sequence length="334" mass="34827">MIRRFLTGIKSNLIYVVVGSLATGLLVGQFAGASFKTLLQSAVVPVLFLMIYPMMINIDLREVVNVRSHARVVALSLLVNFGVAPLLAVGLARLFFDGSVGYAVGLYFIALIPTSGMTAAWTGLANGDLESALVAMAVNLLVAVAVLPTYLAALIPASVGFDPTALYGQLARVVVVPMVAGTLTRRVLLDRLGKDGFERLKPTLGGISSFGVMLIVFIAMAMRSESILADPVASGVTILPIVAFYALLLAVGAGLGRVLRDAASGVALVYATSMRNLSIAVAVVVAAPAVPETAVLPIALAYVVQPPLGAVYMHYRRDVADGDESLSEAVASIV</sequence>
<feature type="transmembrane region" description="Helical" evidence="8">
    <location>
        <begin position="133"/>
        <end position="153"/>
    </location>
</feature>
<accession>M0EIS8</accession>
<feature type="transmembrane region" description="Helical" evidence="8">
    <location>
        <begin position="234"/>
        <end position="255"/>
    </location>
</feature>
<keyword evidence="5 8" id="KW-0812">Transmembrane</keyword>
<organism evidence="9 10">
    <name type="scientific">Halorubrum coriense DSM 10284</name>
    <dbReference type="NCBI Taxonomy" id="1227466"/>
    <lineage>
        <taxon>Archaea</taxon>
        <taxon>Methanobacteriati</taxon>
        <taxon>Methanobacteriota</taxon>
        <taxon>Stenosarchaea group</taxon>
        <taxon>Halobacteria</taxon>
        <taxon>Halobacteriales</taxon>
        <taxon>Haloferacaceae</taxon>
        <taxon>Halorubrum</taxon>
    </lineage>
</organism>
<evidence type="ECO:0000256" key="2">
    <source>
        <dbReference type="ARBA" id="ARBA00010110"/>
    </source>
</evidence>
<evidence type="ECO:0000256" key="4">
    <source>
        <dbReference type="ARBA" id="ARBA00022475"/>
    </source>
</evidence>
<dbReference type="GO" id="GO:0015105">
    <property type="term" value="F:arsenite transmembrane transporter activity"/>
    <property type="evidence" value="ECO:0007669"/>
    <property type="project" value="TreeGrafter"/>
</dbReference>
<evidence type="ECO:0000256" key="6">
    <source>
        <dbReference type="ARBA" id="ARBA00022989"/>
    </source>
</evidence>
<comment type="subcellular location">
    <subcellularLocation>
        <location evidence="1">Cell membrane</location>
        <topology evidence="1">Multi-pass membrane protein</topology>
    </subcellularLocation>
</comment>
<evidence type="ECO:0000256" key="8">
    <source>
        <dbReference type="SAM" id="Phobius"/>
    </source>
</evidence>
<feature type="transmembrane region" description="Helical" evidence="8">
    <location>
        <begin position="38"/>
        <end position="60"/>
    </location>
</feature>
<protein>
    <submittedName>
        <fullName evidence="9">Transporter</fullName>
    </submittedName>
</protein>
<evidence type="ECO:0000256" key="1">
    <source>
        <dbReference type="ARBA" id="ARBA00004651"/>
    </source>
</evidence>
<feature type="transmembrane region" description="Helical" evidence="8">
    <location>
        <begin position="204"/>
        <end position="222"/>
    </location>
</feature>
<keyword evidence="7 8" id="KW-0472">Membrane</keyword>
<dbReference type="GO" id="GO:0015297">
    <property type="term" value="F:antiporter activity"/>
    <property type="evidence" value="ECO:0007669"/>
    <property type="project" value="InterPro"/>
</dbReference>
<evidence type="ECO:0000313" key="9">
    <source>
        <dbReference type="EMBL" id="ELZ46963.1"/>
    </source>
</evidence>
<evidence type="ECO:0000313" key="10">
    <source>
        <dbReference type="Proteomes" id="UP000011509"/>
    </source>
</evidence>
<gene>
    <name evidence="9" type="ORF">C464_09899</name>
</gene>
<keyword evidence="10" id="KW-1185">Reference proteome</keyword>
<dbReference type="RefSeq" id="WP_006113508.1">
    <property type="nucleotide sequence ID" value="NZ_AOJL01000037.1"/>
</dbReference>
<name>M0EIS8_9EURY</name>
<dbReference type="EMBL" id="AOJL01000037">
    <property type="protein sequence ID" value="ELZ46963.1"/>
    <property type="molecule type" value="Genomic_DNA"/>
</dbReference>
<dbReference type="PANTHER" id="PTHR43057:SF1">
    <property type="entry name" value="ARSENICAL-RESISTANCE PROTEIN 3"/>
    <property type="match status" value="1"/>
</dbReference>
<dbReference type="InterPro" id="IPR002657">
    <property type="entry name" value="BilAc:Na_symport/Acr3"/>
</dbReference>
<dbReference type="PANTHER" id="PTHR43057">
    <property type="entry name" value="ARSENITE EFFLUX TRANSPORTER"/>
    <property type="match status" value="1"/>
</dbReference>
<feature type="transmembrane region" description="Helical" evidence="8">
    <location>
        <begin position="12"/>
        <end position="32"/>
    </location>
</feature>
<evidence type="ECO:0000256" key="3">
    <source>
        <dbReference type="ARBA" id="ARBA00022448"/>
    </source>
</evidence>
<feature type="transmembrane region" description="Helical" evidence="8">
    <location>
        <begin position="72"/>
        <end position="96"/>
    </location>
</feature>
<dbReference type="OrthoDB" id="326456at2157"/>
<proteinExistence type="inferred from homology"/>
<evidence type="ECO:0000256" key="7">
    <source>
        <dbReference type="ARBA" id="ARBA00023136"/>
    </source>
</evidence>
<feature type="transmembrane region" description="Helical" evidence="8">
    <location>
        <begin position="102"/>
        <end position="121"/>
    </location>
</feature>
<evidence type="ECO:0000256" key="5">
    <source>
        <dbReference type="ARBA" id="ARBA00022692"/>
    </source>
</evidence>
<dbReference type="InterPro" id="IPR004706">
    <property type="entry name" value="Arsenical-R_Acr3"/>
</dbReference>
<dbReference type="GO" id="GO:0015104">
    <property type="term" value="F:antimonite transmembrane transporter activity"/>
    <property type="evidence" value="ECO:0007669"/>
    <property type="project" value="TreeGrafter"/>
</dbReference>
<comment type="similarity">
    <text evidence="2">Belongs to the arsenical resistance-3 (ACR3) (TC 2.A.59) family.</text>
</comment>